<reference evidence="7" key="1">
    <citation type="submission" date="2019-08" db="EMBL/GenBank/DDBJ databases">
        <title>Reference gene set and small RNA set construction with multiple tissues from Davidia involucrata Baill.</title>
        <authorList>
            <person name="Yang H."/>
            <person name="Zhou C."/>
            <person name="Li G."/>
            <person name="Wang J."/>
            <person name="Gao P."/>
            <person name="Wang M."/>
            <person name="Wang R."/>
            <person name="Zhao Y."/>
        </authorList>
    </citation>
    <scope>NUCLEOTIDE SEQUENCE</scope>
    <source>
        <tissue evidence="7">Mixed with DoveR01_LX</tissue>
    </source>
</reference>
<accession>A0A5B7BN14</accession>
<dbReference type="SUPFAM" id="SSF111331">
    <property type="entry name" value="NAD kinase/diacylglycerol kinase-like"/>
    <property type="match status" value="1"/>
</dbReference>
<keyword evidence="4" id="KW-0067">ATP-binding</keyword>
<dbReference type="InterPro" id="IPR037607">
    <property type="entry name" value="DGK"/>
</dbReference>
<evidence type="ECO:0000259" key="6">
    <source>
        <dbReference type="Pfam" id="PF00931"/>
    </source>
</evidence>
<dbReference type="EMBL" id="GHES01038672">
    <property type="protein sequence ID" value="MPA69231.1"/>
    <property type="molecule type" value="Transcribed_RNA"/>
</dbReference>
<keyword evidence="2" id="KW-0547">Nucleotide-binding</keyword>
<dbReference type="GO" id="GO:0043531">
    <property type="term" value="F:ADP binding"/>
    <property type="evidence" value="ECO:0007669"/>
    <property type="project" value="InterPro"/>
</dbReference>
<dbReference type="Pfam" id="PF00931">
    <property type="entry name" value="NB-ARC"/>
    <property type="match status" value="1"/>
</dbReference>
<evidence type="ECO:0000313" key="7">
    <source>
        <dbReference type="EMBL" id="MPA69231.1"/>
    </source>
</evidence>
<evidence type="ECO:0000256" key="2">
    <source>
        <dbReference type="ARBA" id="ARBA00022741"/>
    </source>
</evidence>
<dbReference type="InterPro" id="IPR000756">
    <property type="entry name" value="Diacylglycerol_kin_accessory"/>
</dbReference>
<dbReference type="InterPro" id="IPR002182">
    <property type="entry name" value="NB-ARC"/>
</dbReference>
<dbReference type="PANTHER" id="PTHR11255">
    <property type="entry name" value="DIACYLGLYCEROL KINASE"/>
    <property type="match status" value="1"/>
</dbReference>
<feature type="domain" description="NB-ARC" evidence="6">
    <location>
        <begin position="145"/>
        <end position="334"/>
    </location>
</feature>
<evidence type="ECO:0000256" key="4">
    <source>
        <dbReference type="ARBA" id="ARBA00022840"/>
    </source>
</evidence>
<dbReference type="InterPro" id="IPR027417">
    <property type="entry name" value="P-loop_NTPase"/>
</dbReference>
<keyword evidence="1 7" id="KW-0808">Transferase</keyword>
<dbReference type="InterPro" id="IPR016064">
    <property type="entry name" value="NAD/diacylglycerol_kinase_sf"/>
</dbReference>
<dbReference type="Gene3D" id="3.40.50.300">
    <property type="entry name" value="P-loop containing nucleotide triphosphate hydrolases"/>
    <property type="match status" value="1"/>
</dbReference>
<gene>
    <name evidence="7" type="ORF">Din_038672</name>
</gene>
<dbReference type="SUPFAM" id="SSF52540">
    <property type="entry name" value="P-loop containing nucleoside triphosphate hydrolases"/>
    <property type="match status" value="1"/>
</dbReference>
<dbReference type="Pfam" id="PF00609">
    <property type="entry name" value="DAGK_acc"/>
    <property type="match status" value="1"/>
</dbReference>
<dbReference type="PRINTS" id="PR00364">
    <property type="entry name" value="DISEASERSIST"/>
</dbReference>
<dbReference type="EC" id="2.7.1.107" evidence="7"/>
<name>A0A5B7BN14_DAVIN</name>
<keyword evidence="3 7" id="KW-0418">Kinase</keyword>
<sequence>MAVELAEFLRKKFSNLVKEAEENDPSGLLLNSRFQSIIKDCTTKMTISSSTASVNREFLYDLIDALSECRVFAYQHKAALNKRLLLFNLFAEWRFTRKMKTRLSGIQDKFTSLDVGIDSNPPRFFPLERQTYRPHNASEIKGLDEQANTIEQLLLRRTEFTAIGIVGMGGAGKTALAQKVFTSPVVRGSFEPMIWVCLSETLINKQEDLRVNVVKYILEALEDDVDELTSDLGIVELLGRLNSKLLDKRYLIVLDDVWHINEWYADLGFRLPEGGRIGDQFSHGLPKKSGGVVIVTSRLEQVARKMVGGKYLVRLKSPLSNDICWDVFTDSVKEDRIVNDGHHILEKMREEIIRKCGGLPLAAKTLAKIIPLQIPDLESNRFLREFCIPDHILVPDKNVETNLHMPKCPVLVFIGGSPEEKLLDTFRSLLNKNQVFNFNLSEDNEVLPKIYENLKKLKLDGDGFASEIQKRLRIIIVGGDVNAKYLLGTICDLRLPESPSIVTTCLGSENHIPISFGWEKHYLNADSQSVTSFLDEVMKAKKIKTDSWHIIGRMQVNRPIASPVPQTDLQNKESGSGFHQRFWNYFSMGTEAQRWRAAAFSSSWTIGKIANVRIMKWDQDLEDLTIRQSIRSIVCCNLPGSPAALNPRGVPNVKKKQDRDLTPSYIDDGLLEVIGFEDGTLKGHGIRLAQVRRIIFKFEKGSVEHVKMKIDGEELKQSLPKDGVFQIEISRSNQVNMLATSDCQAKSIRDYNTYGDDGTEEDTE</sequence>
<evidence type="ECO:0000256" key="3">
    <source>
        <dbReference type="ARBA" id="ARBA00022777"/>
    </source>
</evidence>
<dbReference type="AlphaFoldDB" id="A0A5B7BN14"/>
<dbReference type="GO" id="GO:0016020">
    <property type="term" value="C:membrane"/>
    <property type="evidence" value="ECO:0007669"/>
    <property type="project" value="TreeGrafter"/>
</dbReference>
<protein>
    <submittedName>
        <fullName evidence="7">Putative diacylglycerol kinase 5-like isoform X1</fullName>
        <ecNumber evidence="7">2.7.1.107</ecNumber>
    </submittedName>
</protein>
<evidence type="ECO:0000256" key="1">
    <source>
        <dbReference type="ARBA" id="ARBA00022679"/>
    </source>
</evidence>
<proteinExistence type="predicted"/>
<dbReference type="GO" id="GO:0007200">
    <property type="term" value="P:phospholipase C-activating G protein-coupled receptor signaling pathway"/>
    <property type="evidence" value="ECO:0007669"/>
    <property type="project" value="InterPro"/>
</dbReference>
<organism evidence="7">
    <name type="scientific">Davidia involucrata</name>
    <name type="common">Dove tree</name>
    <dbReference type="NCBI Taxonomy" id="16924"/>
    <lineage>
        <taxon>Eukaryota</taxon>
        <taxon>Viridiplantae</taxon>
        <taxon>Streptophyta</taxon>
        <taxon>Embryophyta</taxon>
        <taxon>Tracheophyta</taxon>
        <taxon>Spermatophyta</taxon>
        <taxon>Magnoliopsida</taxon>
        <taxon>eudicotyledons</taxon>
        <taxon>Gunneridae</taxon>
        <taxon>Pentapetalae</taxon>
        <taxon>asterids</taxon>
        <taxon>Cornales</taxon>
        <taxon>Nyssaceae</taxon>
        <taxon>Davidia</taxon>
    </lineage>
</organism>
<feature type="domain" description="Diacylglycerol kinase accessory" evidence="5">
    <location>
        <begin position="612"/>
        <end position="713"/>
    </location>
</feature>
<evidence type="ECO:0000259" key="5">
    <source>
        <dbReference type="Pfam" id="PF00609"/>
    </source>
</evidence>
<dbReference type="PANTHER" id="PTHR11255:SF98">
    <property type="entry name" value="DIACYLGLYCEROL KINASE 5"/>
    <property type="match status" value="1"/>
</dbReference>
<dbReference type="GO" id="GO:0005524">
    <property type="term" value="F:ATP binding"/>
    <property type="evidence" value="ECO:0007669"/>
    <property type="project" value="UniProtKB-KW"/>
</dbReference>
<dbReference type="GO" id="GO:0004143">
    <property type="term" value="F:ATP-dependent diacylglycerol kinase activity"/>
    <property type="evidence" value="ECO:0007669"/>
    <property type="project" value="UniProtKB-EC"/>
</dbReference>